<comment type="caution">
    <text evidence="1">The sequence shown here is derived from an EMBL/GenBank/DDBJ whole genome shotgun (WGS) entry which is preliminary data.</text>
</comment>
<name>A0ACB8TRM4_9APHY</name>
<sequence>MGTDARKVVADGYPAQNVFACDLRQEFLDYGHRLYNDASTCGIHFLTANAFDIPYPPPSDGPTVTDLTSTNVTDVSQLRGQVTHLYAGLFFHLFEEAVQYDLALRLGTLMKRESGSVLYGRQMGAEEPRDVEGTGMFAHNPESWTRMWKKAFTELESAEFAENRVVVKAKFVVPEEKNIVKLDVELPVLYWSVQIV</sequence>
<evidence type="ECO:0000313" key="2">
    <source>
        <dbReference type="Proteomes" id="UP001055072"/>
    </source>
</evidence>
<proteinExistence type="predicted"/>
<gene>
    <name evidence="1" type="ORF">BDY19DRAFT_970210</name>
</gene>
<organism evidence="1 2">
    <name type="scientific">Irpex rosettiformis</name>
    <dbReference type="NCBI Taxonomy" id="378272"/>
    <lineage>
        <taxon>Eukaryota</taxon>
        <taxon>Fungi</taxon>
        <taxon>Dikarya</taxon>
        <taxon>Basidiomycota</taxon>
        <taxon>Agaricomycotina</taxon>
        <taxon>Agaricomycetes</taxon>
        <taxon>Polyporales</taxon>
        <taxon>Irpicaceae</taxon>
        <taxon>Irpex</taxon>
    </lineage>
</organism>
<dbReference type="Proteomes" id="UP001055072">
    <property type="component" value="Unassembled WGS sequence"/>
</dbReference>
<accession>A0ACB8TRM4</accession>
<reference evidence="1" key="1">
    <citation type="journal article" date="2021" name="Environ. Microbiol.">
        <title>Gene family expansions and transcriptome signatures uncover fungal adaptations to wood decay.</title>
        <authorList>
            <person name="Hage H."/>
            <person name="Miyauchi S."/>
            <person name="Viragh M."/>
            <person name="Drula E."/>
            <person name="Min B."/>
            <person name="Chaduli D."/>
            <person name="Navarro D."/>
            <person name="Favel A."/>
            <person name="Norest M."/>
            <person name="Lesage-Meessen L."/>
            <person name="Balint B."/>
            <person name="Merenyi Z."/>
            <person name="de Eugenio L."/>
            <person name="Morin E."/>
            <person name="Martinez A.T."/>
            <person name="Baldrian P."/>
            <person name="Stursova M."/>
            <person name="Martinez M.J."/>
            <person name="Novotny C."/>
            <person name="Magnuson J.K."/>
            <person name="Spatafora J.W."/>
            <person name="Maurice S."/>
            <person name="Pangilinan J."/>
            <person name="Andreopoulos W."/>
            <person name="LaButti K."/>
            <person name="Hundley H."/>
            <person name="Na H."/>
            <person name="Kuo A."/>
            <person name="Barry K."/>
            <person name="Lipzen A."/>
            <person name="Henrissat B."/>
            <person name="Riley R."/>
            <person name="Ahrendt S."/>
            <person name="Nagy L.G."/>
            <person name="Grigoriev I.V."/>
            <person name="Martin F."/>
            <person name="Rosso M.N."/>
        </authorList>
    </citation>
    <scope>NUCLEOTIDE SEQUENCE</scope>
    <source>
        <strain evidence="1">CBS 384.51</strain>
    </source>
</reference>
<protein>
    <submittedName>
        <fullName evidence="1">Uncharacterized protein</fullName>
    </submittedName>
</protein>
<evidence type="ECO:0000313" key="1">
    <source>
        <dbReference type="EMBL" id="KAI0084619.1"/>
    </source>
</evidence>
<dbReference type="EMBL" id="MU274940">
    <property type="protein sequence ID" value="KAI0084619.1"/>
    <property type="molecule type" value="Genomic_DNA"/>
</dbReference>
<keyword evidence="2" id="KW-1185">Reference proteome</keyword>